<feature type="domain" description="HTH gntR-type" evidence="8">
    <location>
        <begin position="14"/>
        <end position="82"/>
    </location>
</feature>
<dbReference type="PANTHER" id="PTHR46577:SF1">
    <property type="entry name" value="HTH-TYPE TRANSCRIPTIONAL REGULATORY PROTEIN GABR"/>
    <property type="match status" value="1"/>
</dbReference>
<organism evidence="9 10">
    <name type="scientific">Robertmurraya kyonggiensis</name>
    <dbReference type="NCBI Taxonomy" id="1037680"/>
    <lineage>
        <taxon>Bacteria</taxon>
        <taxon>Bacillati</taxon>
        <taxon>Bacillota</taxon>
        <taxon>Bacilli</taxon>
        <taxon>Bacillales</taxon>
        <taxon>Bacillaceae</taxon>
        <taxon>Robertmurraya</taxon>
    </lineage>
</organism>
<keyword evidence="10" id="KW-1185">Reference proteome</keyword>
<dbReference type="EMBL" id="SWBM01000001">
    <property type="protein sequence ID" value="TKC19001.1"/>
    <property type="molecule type" value="Genomic_DNA"/>
</dbReference>
<evidence type="ECO:0000256" key="5">
    <source>
        <dbReference type="ARBA" id="ARBA00023015"/>
    </source>
</evidence>
<dbReference type="InterPro" id="IPR051446">
    <property type="entry name" value="HTH_trans_reg/aminotransferase"/>
</dbReference>
<comment type="similarity">
    <text evidence="2">In the C-terminal section; belongs to the class-I pyridoxal-phosphate-dependent aminotransferase family.</text>
</comment>
<dbReference type="InterPro" id="IPR015424">
    <property type="entry name" value="PyrdxlP-dep_Trfase"/>
</dbReference>
<protein>
    <submittedName>
        <fullName evidence="9">PLP-dependent aminotransferase family protein</fullName>
    </submittedName>
</protein>
<proteinExistence type="inferred from homology"/>
<evidence type="ECO:0000256" key="6">
    <source>
        <dbReference type="ARBA" id="ARBA00023125"/>
    </source>
</evidence>
<dbReference type="RefSeq" id="WP_136829746.1">
    <property type="nucleotide sequence ID" value="NZ_SWBM01000001.1"/>
</dbReference>
<evidence type="ECO:0000313" key="9">
    <source>
        <dbReference type="EMBL" id="TKC19001.1"/>
    </source>
</evidence>
<evidence type="ECO:0000256" key="2">
    <source>
        <dbReference type="ARBA" id="ARBA00005384"/>
    </source>
</evidence>
<dbReference type="SUPFAM" id="SSF53383">
    <property type="entry name" value="PLP-dependent transferases"/>
    <property type="match status" value="1"/>
</dbReference>
<dbReference type="InterPro" id="IPR000524">
    <property type="entry name" value="Tscrpt_reg_HTH_GntR"/>
</dbReference>
<dbReference type="CDD" id="cd07377">
    <property type="entry name" value="WHTH_GntR"/>
    <property type="match status" value="1"/>
</dbReference>
<keyword evidence="5" id="KW-0805">Transcription regulation</keyword>
<evidence type="ECO:0000256" key="4">
    <source>
        <dbReference type="ARBA" id="ARBA00022898"/>
    </source>
</evidence>
<name>A0A4U1D946_9BACI</name>
<dbReference type="Proteomes" id="UP000307756">
    <property type="component" value="Unassembled WGS sequence"/>
</dbReference>
<dbReference type="InterPro" id="IPR036390">
    <property type="entry name" value="WH_DNA-bd_sf"/>
</dbReference>
<dbReference type="SUPFAM" id="SSF46785">
    <property type="entry name" value="Winged helix' DNA-binding domain"/>
    <property type="match status" value="1"/>
</dbReference>
<keyword evidence="6" id="KW-0238">DNA-binding</keyword>
<evidence type="ECO:0000256" key="7">
    <source>
        <dbReference type="ARBA" id="ARBA00023163"/>
    </source>
</evidence>
<dbReference type="CDD" id="cd00609">
    <property type="entry name" value="AAT_like"/>
    <property type="match status" value="1"/>
</dbReference>
<dbReference type="GO" id="GO:0008483">
    <property type="term" value="F:transaminase activity"/>
    <property type="evidence" value="ECO:0007669"/>
    <property type="project" value="UniProtKB-KW"/>
</dbReference>
<evidence type="ECO:0000256" key="1">
    <source>
        <dbReference type="ARBA" id="ARBA00001933"/>
    </source>
</evidence>
<dbReference type="Pfam" id="PF00155">
    <property type="entry name" value="Aminotran_1_2"/>
    <property type="match status" value="1"/>
</dbReference>
<dbReference type="GO" id="GO:0003677">
    <property type="term" value="F:DNA binding"/>
    <property type="evidence" value="ECO:0007669"/>
    <property type="project" value="UniProtKB-KW"/>
</dbReference>
<dbReference type="GO" id="GO:0003700">
    <property type="term" value="F:DNA-binding transcription factor activity"/>
    <property type="evidence" value="ECO:0007669"/>
    <property type="project" value="InterPro"/>
</dbReference>
<dbReference type="PANTHER" id="PTHR46577">
    <property type="entry name" value="HTH-TYPE TRANSCRIPTIONAL REGULATORY PROTEIN GABR"/>
    <property type="match status" value="1"/>
</dbReference>
<comment type="caution">
    <text evidence="9">The sequence shown here is derived from an EMBL/GenBank/DDBJ whole genome shotgun (WGS) entry which is preliminary data.</text>
</comment>
<dbReference type="PROSITE" id="PS50949">
    <property type="entry name" value="HTH_GNTR"/>
    <property type="match status" value="1"/>
</dbReference>
<dbReference type="GO" id="GO:0030170">
    <property type="term" value="F:pyridoxal phosphate binding"/>
    <property type="evidence" value="ECO:0007669"/>
    <property type="project" value="InterPro"/>
</dbReference>
<dbReference type="Gene3D" id="1.10.10.10">
    <property type="entry name" value="Winged helix-like DNA-binding domain superfamily/Winged helix DNA-binding domain"/>
    <property type="match status" value="1"/>
</dbReference>
<dbReference type="InterPro" id="IPR015421">
    <property type="entry name" value="PyrdxlP-dep_Trfase_major"/>
</dbReference>
<dbReference type="Gene3D" id="3.40.640.10">
    <property type="entry name" value="Type I PLP-dependent aspartate aminotransferase-like (Major domain)"/>
    <property type="match status" value="1"/>
</dbReference>
<dbReference type="SMART" id="SM00345">
    <property type="entry name" value="HTH_GNTR"/>
    <property type="match status" value="1"/>
</dbReference>
<keyword evidence="9" id="KW-0808">Transferase</keyword>
<dbReference type="InterPro" id="IPR004839">
    <property type="entry name" value="Aminotransferase_I/II_large"/>
</dbReference>
<evidence type="ECO:0000313" key="10">
    <source>
        <dbReference type="Proteomes" id="UP000307756"/>
    </source>
</evidence>
<gene>
    <name evidence="9" type="ORF">FA727_05490</name>
</gene>
<sequence length="466" mass="53102">MIELTPIFDSKSGKALYIQLAEYIKKEILAGRINTNEKLPSKRKLSEYLGVSLNTIQAAYDQLCAEGYVESQPRKGLFVASIEHEVFMQRPLEKQGPITKIKEVKIKIDFNSGKVDLDHFPYAIWRKLTIQSLYEDQVELFYIGNPQGEENLREQIAAHLYASRGVRCSAEQIVIGAGTQSLIGLLSMIIGNEFTYALENPGFHRARIALQDLGIRTIPILLDEDGIDINLLKMSDAHVVYVTPSHQFPKGMLMPISRRMDLLKWAEEKNAYIIEDDYDGEYRYKGKPIPALQGLSVNENVIYLGTFSKSLIPSIRISYMVLPTPLLKKYHEHFIIYKQTVSRLHQETLYRFMKEGYWQTHLNKMRTLYRKKQAALMLAITQYLGGNVTVIGEKSGLHIVLEVKNNMAEVELIERAMAVGVKVYPLSVYYYGETEYTGSRVLIGFGGLTESEISSGIKLLKEAWRL</sequence>
<keyword evidence="7" id="KW-0804">Transcription</keyword>
<dbReference type="InterPro" id="IPR036388">
    <property type="entry name" value="WH-like_DNA-bd_sf"/>
</dbReference>
<dbReference type="Pfam" id="PF00392">
    <property type="entry name" value="GntR"/>
    <property type="match status" value="1"/>
</dbReference>
<evidence type="ECO:0000259" key="8">
    <source>
        <dbReference type="PROSITE" id="PS50949"/>
    </source>
</evidence>
<dbReference type="AlphaFoldDB" id="A0A4U1D946"/>
<keyword evidence="3 9" id="KW-0032">Aminotransferase</keyword>
<evidence type="ECO:0000256" key="3">
    <source>
        <dbReference type="ARBA" id="ARBA00022576"/>
    </source>
</evidence>
<comment type="cofactor">
    <cofactor evidence="1">
        <name>pyridoxal 5'-phosphate</name>
        <dbReference type="ChEBI" id="CHEBI:597326"/>
    </cofactor>
</comment>
<keyword evidence="4" id="KW-0663">Pyridoxal phosphate</keyword>
<accession>A0A4U1D946</accession>
<reference evidence="9 10" key="1">
    <citation type="journal article" date="2011" name="J. Microbiol.">
        <title>Bacillus kyonggiensis sp. nov., isolated from soil of a lettuce field.</title>
        <authorList>
            <person name="Dong K."/>
            <person name="Lee S."/>
        </authorList>
    </citation>
    <scope>NUCLEOTIDE SEQUENCE [LARGE SCALE GENOMIC DNA]</scope>
    <source>
        <strain evidence="9 10">NB22</strain>
    </source>
</reference>
<dbReference type="OrthoDB" id="9808770at2"/>